<dbReference type="Gene3D" id="2.70.70.10">
    <property type="entry name" value="Glucose Permease (Domain IIA)"/>
    <property type="match status" value="1"/>
</dbReference>
<evidence type="ECO:0000313" key="2">
    <source>
        <dbReference type="EMBL" id="MBT1707232.1"/>
    </source>
</evidence>
<dbReference type="PANTHER" id="PTHR21666">
    <property type="entry name" value="PEPTIDASE-RELATED"/>
    <property type="match status" value="1"/>
</dbReference>
<reference evidence="2 3" key="1">
    <citation type="submission" date="2021-05" db="EMBL/GenBank/DDBJ databases">
        <title>A Polyphasic approach of four new species of the genus Ohtaekwangia: Ohtaekwangia histidinii sp. nov., Ohtaekwangia cretensis sp. nov., Ohtaekwangia indiensis sp. nov., Ohtaekwangia reichenbachii sp. nov. from diverse environment.</title>
        <authorList>
            <person name="Octaviana S."/>
        </authorList>
    </citation>
    <scope>NUCLEOTIDE SEQUENCE [LARGE SCALE GENOMIC DNA]</scope>
    <source>
        <strain evidence="2 3">PWU5</strain>
    </source>
</reference>
<dbReference type="CDD" id="cd12797">
    <property type="entry name" value="M23_peptidase"/>
    <property type="match status" value="1"/>
</dbReference>
<dbReference type="InterPro" id="IPR011055">
    <property type="entry name" value="Dup_hybrid_motif"/>
</dbReference>
<dbReference type="PANTHER" id="PTHR21666:SF270">
    <property type="entry name" value="MUREIN HYDROLASE ACTIVATOR ENVC"/>
    <property type="match status" value="1"/>
</dbReference>
<dbReference type="EMBL" id="JAHESE010000001">
    <property type="protein sequence ID" value="MBT1707232.1"/>
    <property type="molecule type" value="Genomic_DNA"/>
</dbReference>
<dbReference type="GO" id="GO:0004222">
    <property type="term" value="F:metalloendopeptidase activity"/>
    <property type="evidence" value="ECO:0007669"/>
    <property type="project" value="TreeGrafter"/>
</dbReference>
<dbReference type="Proteomes" id="UP001319080">
    <property type="component" value="Unassembled WGS sequence"/>
</dbReference>
<sequence>MITMVKPGIIRVLLCIGLLIFFVSAPAFGQWPDKRLVVRIPQAPQRVTIDGKRVIYYELQLKNISSDTIRLRRVEISGAGPLLSIEGSALDDTMSDAVLVPQNTSTLYIELENLHADDSILNHQLEYALPNKDKESGFFRLSVVVPIAKAPVPILAAPLREGNWAAIYSPVWQRGHRRVCFTFGNTDYLPGRFAIDFVRLDSVGRYASGNEDSVANWYGYGNAVYAVADGAVVAMRTDFTESPTLSGHPAYAATDATGNFVAVDIGHGQVVFYEHLKPGSIHVWRGQRVRKGQVLGAIGFTGQSTGPHLHLHVANAPLPLRAEGLPFVFLDFQLVGRYPDFGVFGKSVWSPVKASARVVRERPAPNTVIRFVQE</sequence>
<dbReference type="InterPro" id="IPR050570">
    <property type="entry name" value="Cell_wall_metabolism_enzyme"/>
</dbReference>
<name>A0AAP2GU95_9BACT</name>
<dbReference type="InterPro" id="IPR016047">
    <property type="entry name" value="M23ase_b-sheet_dom"/>
</dbReference>
<comment type="caution">
    <text evidence="2">The sequence shown here is derived from an EMBL/GenBank/DDBJ whole genome shotgun (WGS) entry which is preliminary data.</text>
</comment>
<gene>
    <name evidence="2" type="ORF">KK062_03315</name>
</gene>
<evidence type="ECO:0000259" key="1">
    <source>
        <dbReference type="Pfam" id="PF01551"/>
    </source>
</evidence>
<dbReference type="Pfam" id="PF01551">
    <property type="entry name" value="Peptidase_M23"/>
    <property type="match status" value="1"/>
</dbReference>
<feature type="domain" description="M23ase beta-sheet core" evidence="1">
    <location>
        <begin position="220"/>
        <end position="314"/>
    </location>
</feature>
<accession>A0AAP2GU95</accession>
<keyword evidence="3" id="KW-1185">Reference proteome</keyword>
<protein>
    <submittedName>
        <fullName evidence="2">M23 family metallopeptidase</fullName>
    </submittedName>
</protein>
<proteinExistence type="predicted"/>
<dbReference type="SUPFAM" id="SSF51261">
    <property type="entry name" value="Duplicated hybrid motif"/>
    <property type="match status" value="1"/>
</dbReference>
<dbReference type="RefSeq" id="WP_254082807.1">
    <property type="nucleotide sequence ID" value="NZ_JAHESE010000001.1"/>
</dbReference>
<organism evidence="2 3">
    <name type="scientific">Dawidia cretensis</name>
    <dbReference type="NCBI Taxonomy" id="2782350"/>
    <lineage>
        <taxon>Bacteria</taxon>
        <taxon>Pseudomonadati</taxon>
        <taxon>Bacteroidota</taxon>
        <taxon>Cytophagia</taxon>
        <taxon>Cytophagales</taxon>
        <taxon>Chryseotaleaceae</taxon>
        <taxon>Dawidia</taxon>
    </lineage>
</organism>
<evidence type="ECO:0000313" key="3">
    <source>
        <dbReference type="Proteomes" id="UP001319080"/>
    </source>
</evidence>
<dbReference type="AlphaFoldDB" id="A0AAP2GU95"/>